<evidence type="ECO:0000313" key="1">
    <source>
        <dbReference type="EMBL" id="GFX94132.1"/>
    </source>
</evidence>
<dbReference type="Proteomes" id="UP000887159">
    <property type="component" value="Unassembled WGS sequence"/>
</dbReference>
<name>A0A8X6RK62_TRICX</name>
<accession>A0A8X6RK62</accession>
<organism evidence="1 2">
    <name type="scientific">Trichonephila clavipes</name>
    <name type="common">Golden silk orbweaver</name>
    <name type="synonym">Nephila clavipes</name>
    <dbReference type="NCBI Taxonomy" id="2585209"/>
    <lineage>
        <taxon>Eukaryota</taxon>
        <taxon>Metazoa</taxon>
        <taxon>Ecdysozoa</taxon>
        <taxon>Arthropoda</taxon>
        <taxon>Chelicerata</taxon>
        <taxon>Arachnida</taxon>
        <taxon>Araneae</taxon>
        <taxon>Araneomorphae</taxon>
        <taxon>Entelegynae</taxon>
        <taxon>Araneoidea</taxon>
        <taxon>Nephilidae</taxon>
        <taxon>Trichonephila</taxon>
    </lineage>
</organism>
<gene>
    <name evidence="1" type="ORF">TNCV_4291781</name>
</gene>
<dbReference type="AlphaFoldDB" id="A0A8X6RK62"/>
<dbReference type="EMBL" id="BMAU01021177">
    <property type="protein sequence ID" value="GFX94132.1"/>
    <property type="molecule type" value="Genomic_DNA"/>
</dbReference>
<keyword evidence="2" id="KW-1185">Reference proteome</keyword>
<sequence length="89" mass="9557">MDLAILNHGHVTRTTPELVLPLLTTTPKRGLEATLLHGGEGCGSPVVKVSDHGSHVMNSSPVPLKTRRVGKGCVLNLSRAQTSYRWCDS</sequence>
<protein>
    <submittedName>
        <fullName evidence="1">Uncharacterized protein</fullName>
    </submittedName>
</protein>
<evidence type="ECO:0000313" key="2">
    <source>
        <dbReference type="Proteomes" id="UP000887159"/>
    </source>
</evidence>
<reference evidence="1" key="1">
    <citation type="submission" date="2020-08" db="EMBL/GenBank/DDBJ databases">
        <title>Multicomponent nature underlies the extraordinary mechanical properties of spider dragline silk.</title>
        <authorList>
            <person name="Kono N."/>
            <person name="Nakamura H."/>
            <person name="Mori M."/>
            <person name="Yoshida Y."/>
            <person name="Ohtoshi R."/>
            <person name="Malay A.D."/>
            <person name="Moran D.A.P."/>
            <person name="Tomita M."/>
            <person name="Numata K."/>
            <person name="Arakawa K."/>
        </authorList>
    </citation>
    <scope>NUCLEOTIDE SEQUENCE</scope>
</reference>
<comment type="caution">
    <text evidence="1">The sequence shown here is derived from an EMBL/GenBank/DDBJ whole genome shotgun (WGS) entry which is preliminary data.</text>
</comment>
<proteinExistence type="predicted"/>